<organism evidence="1">
    <name type="scientific">Lepeophtheirus salmonis</name>
    <name type="common">Salmon louse</name>
    <name type="synonym">Caligus salmonis</name>
    <dbReference type="NCBI Taxonomy" id="72036"/>
    <lineage>
        <taxon>Eukaryota</taxon>
        <taxon>Metazoa</taxon>
        <taxon>Ecdysozoa</taxon>
        <taxon>Arthropoda</taxon>
        <taxon>Crustacea</taxon>
        <taxon>Multicrustacea</taxon>
        <taxon>Hexanauplia</taxon>
        <taxon>Copepoda</taxon>
        <taxon>Siphonostomatoida</taxon>
        <taxon>Caligidae</taxon>
        <taxon>Lepeophtheirus</taxon>
    </lineage>
</organism>
<dbReference type="EMBL" id="HACA01024772">
    <property type="protein sequence ID" value="CDW42133.1"/>
    <property type="molecule type" value="Transcribed_RNA"/>
</dbReference>
<accession>A0A0K2UV23</accession>
<protein>
    <submittedName>
        <fullName evidence="1">Uncharacterized protein</fullName>
    </submittedName>
</protein>
<evidence type="ECO:0000313" key="1">
    <source>
        <dbReference type="EMBL" id="CDW42133.1"/>
    </source>
</evidence>
<dbReference type="OrthoDB" id="6774179at2759"/>
<reference evidence="1" key="1">
    <citation type="submission" date="2014-05" db="EMBL/GenBank/DDBJ databases">
        <authorList>
            <person name="Chronopoulou M."/>
        </authorList>
    </citation>
    <scope>NUCLEOTIDE SEQUENCE</scope>
    <source>
        <tissue evidence="1">Whole organism</tissue>
    </source>
</reference>
<proteinExistence type="predicted"/>
<name>A0A0K2UV23_LEPSM</name>
<sequence length="95" mass="10627">MVIRDTPLDSITFDSPTNQHVDLKEFIDLMNKGGLSTLSDLLYLSCLYAHSMLSYITATPEEKDLAHQILELHLLPHSVTGGRTVLTLTLSSLWE</sequence>
<dbReference type="AlphaFoldDB" id="A0A0K2UV23"/>